<name>A0AAW0F3U7_9TRYP</name>
<comment type="caution">
    <text evidence="3">The sequence shown here is derived from an EMBL/GenBank/DDBJ whole genome shotgun (WGS) entry which is preliminary data.</text>
</comment>
<organism evidence="3 4">
    <name type="scientific">Novymonas esmeraldas</name>
    <dbReference type="NCBI Taxonomy" id="1808958"/>
    <lineage>
        <taxon>Eukaryota</taxon>
        <taxon>Discoba</taxon>
        <taxon>Euglenozoa</taxon>
        <taxon>Kinetoplastea</taxon>
        <taxon>Metakinetoplastina</taxon>
        <taxon>Trypanosomatida</taxon>
        <taxon>Trypanosomatidae</taxon>
        <taxon>Novymonas</taxon>
    </lineage>
</organism>
<feature type="compositionally biased region" description="Polar residues" evidence="1">
    <location>
        <begin position="552"/>
        <end position="566"/>
    </location>
</feature>
<accession>A0AAW0F3U7</accession>
<feature type="region of interest" description="Disordered" evidence="1">
    <location>
        <begin position="552"/>
        <end position="571"/>
    </location>
</feature>
<dbReference type="InterPro" id="IPR037520">
    <property type="entry name" value="Folliculin/SMCR8_longin"/>
</dbReference>
<gene>
    <name evidence="3" type="ORF">NESM_000083100</name>
</gene>
<keyword evidence="3" id="KW-0167">Capsid protein</keyword>
<dbReference type="GO" id="GO:0005829">
    <property type="term" value="C:cytosol"/>
    <property type="evidence" value="ECO:0007669"/>
    <property type="project" value="TreeGrafter"/>
</dbReference>
<evidence type="ECO:0000256" key="1">
    <source>
        <dbReference type="SAM" id="MobiDB-lite"/>
    </source>
</evidence>
<dbReference type="GO" id="GO:1904263">
    <property type="term" value="P:positive regulation of TORC1 signaling"/>
    <property type="evidence" value="ECO:0007669"/>
    <property type="project" value="TreeGrafter"/>
</dbReference>
<evidence type="ECO:0000313" key="3">
    <source>
        <dbReference type="EMBL" id="KAK7200301.1"/>
    </source>
</evidence>
<keyword evidence="3" id="KW-0946">Virion</keyword>
<dbReference type="Proteomes" id="UP001430356">
    <property type="component" value="Unassembled WGS sequence"/>
</dbReference>
<feature type="domain" description="Folliculin/SMCR8 longin" evidence="2">
    <location>
        <begin position="99"/>
        <end position="184"/>
    </location>
</feature>
<dbReference type="Gene3D" id="3.40.50.12430">
    <property type="match status" value="1"/>
</dbReference>
<keyword evidence="4" id="KW-1185">Reference proteome</keyword>
<evidence type="ECO:0000259" key="2">
    <source>
        <dbReference type="Pfam" id="PF11704"/>
    </source>
</evidence>
<evidence type="ECO:0000313" key="4">
    <source>
        <dbReference type="Proteomes" id="UP001430356"/>
    </source>
</evidence>
<sequence length="614" mass="67755">MLDTPGAFIGEFDALDGPKVTYAFEYFDYNRAAKSSSLVRQLLCFVEGSAFIGKHVASGLLHRECREYMNSVAAHVLTSNESREERLLYQESGCPCVGSFLFSIPDIVARGEKRRFCLIFLHPSYRELVARWDYLSCFVEVLIGRWSQRAATRYQQEYATLANLERLREESRRKPLRSLAELLSLPVADADGASSLLAAQDALLEEMHCQFEVVLPQALAHPIPLAYRDKDAARRDAEHLLEEQLPLAESSIDRVVTDVVHLSGDEVVLPRFSKQLVFVDSEIVVRPLPLWLLQLFSDVPGSQAPTAAAHTLLRALFSGNQILITGSDARGCAGLAMSLAYTLPSALLKMHIGSDTYRMPYESRILTFSQRALSEYTFATSPTTATQRSGPPSLVRLYDMEADGVVHVRVERERVCSVQDCDQLRRAVLRQNAVRTVEDEPAVEPTTLESRVLVLLQPYTARVREQSSIGVAQLQLLTTQLHQLVSEYVVRGRVYGQLFEQQEVEANSASLSPGTPAAPATLAPSPVRATTSPLSGSHRFSFSGLGWHGSLRGSTPTTAAPQNGSGVTAGEASTAITKNTHLSPVYGKRFQQRHYVFSSFAPEDHAILVFLGSA</sequence>
<dbReference type="AlphaFoldDB" id="A0AAW0F3U7"/>
<dbReference type="PANTHER" id="PTHR31441:SF2">
    <property type="entry name" value="FOLLICULIN"/>
    <property type="match status" value="1"/>
</dbReference>
<dbReference type="Pfam" id="PF11704">
    <property type="entry name" value="Folliculin"/>
    <property type="match status" value="1"/>
</dbReference>
<dbReference type="EMBL" id="JAECZO010000004">
    <property type="protein sequence ID" value="KAK7200301.1"/>
    <property type="molecule type" value="Genomic_DNA"/>
</dbReference>
<reference evidence="3 4" key="1">
    <citation type="journal article" date="2021" name="MBio">
        <title>A New Model Trypanosomatid, Novymonas esmeraldas: Genomic Perception of Its 'Candidatus Pandoraea novymonadis' Endosymbiont.</title>
        <authorList>
            <person name="Zakharova A."/>
            <person name="Saura A."/>
            <person name="Butenko A."/>
            <person name="Podesvova L."/>
            <person name="Warmusova S."/>
            <person name="Kostygov A.Y."/>
            <person name="Nenarokova A."/>
            <person name="Lukes J."/>
            <person name="Opperdoes F.R."/>
            <person name="Yurchenko V."/>
        </authorList>
    </citation>
    <scope>NUCLEOTIDE SEQUENCE [LARGE SCALE GENOMIC DNA]</scope>
    <source>
        <strain evidence="3 4">E262AT.01</strain>
    </source>
</reference>
<dbReference type="PANTHER" id="PTHR31441">
    <property type="entry name" value="FOLLICULIN FAMILY MEMBER"/>
    <property type="match status" value="1"/>
</dbReference>
<protein>
    <submittedName>
        <fullName evidence="3">Vesicle coat protein involved in Golgi to plasma membrane transport</fullName>
    </submittedName>
</protein>
<dbReference type="GO" id="GO:0005096">
    <property type="term" value="F:GTPase activator activity"/>
    <property type="evidence" value="ECO:0007669"/>
    <property type="project" value="InterPro"/>
</dbReference>
<feature type="region of interest" description="Disordered" evidence="1">
    <location>
        <begin position="508"/>
        <end position="530"/>
    </location>
</feature>
<proteinExistence type="predicted"/>
<feature type="compositionally biased region" description="Low complexity" evidence="1">
    <location>
        <begin position="508"/>
        <end position="526"/>
    </location>
</feature>
<dbReference type="InterPro" id="IPR021713">
    <property type="entry name" value="Folliculin"/>
</dbReference>